<proteinExistence type="predicted"/>
<feature type="region of interest" description="Disordered" evidence="1">
    <location>
        <begin position="29"/>
        <end position="51"/>
    </location>
</feature>
<organism evidence="2 3">
    <name type="scientific">Allostreptomyces psammosilenae</name>
    <dbReference type="NCBI Taxonomy" id="1892865"/>
    <lineage>
        <taxon>Bacteria</taxon>
        <taxon>Bacillati</taxon>
        <taxon>Actinomycetota</taxon>
        <taxon>Actinomycetes</taxon>
        <taxon>Kitasatosporales</taxon>
        <taxon>Streptomycetaceae</taxon>
        <taxon>Allostreptomyces</taxon>
    </lineage>
</organism>
<sequence length="149" mass="15986">MRHFIARALMAPILAVLALCLPASGRHRRLGPAPHRRPPAPSSPEPPTTRRYREEIAKAPRSPYAEASAVGAPLDGEEVALIRPYLLRDPGQGDAGQGDAGQRDPRQREEEQRLQAQRRAALLLALDGIDVVPPTIHGVPVPIAMAAAG</sequence>
<dbReference type="AlphaFoldDB" id="A0A852ZS57"/>
<accession>A0A852ZS57</accession>
<dbReference type="RefSeq" id="WP_312892545.1">
    <property type="nucleotide sequence ID" value="NZ_JACBZD010000001.1"/>
</dbReference>
<comment type="caution">
    <text evidence="2">The sequence shown here is derived from an EMBL/GenBank/DDBJ whole genome shotgun (WGS) entry which is preliminary data.</text>
</comment>
<name>A0A852ZS57_9ACTN</name>
<protein>
    <submittedName>
        <fullName evidence="2">Uncharacterized protein</fullName>
    </submittedName>
</protein>
<reference evidence="2 3" key="1">
    <citation type="submission" date="2020-07" db="EMBL/GenBank/DDBJ databases">
        <title>Sequencing the genomes of 1000 actinobacteria strains.</title>
        <authorList>
            <person name="Klenk H.-P."/>
        </authorList>
    </citation>
    <scope>NUCLEOTIDE SEQUENCE [LARGE SCALE GENOMIC DNA]</scope>
    <source>
        <strain evidence="2 3">DSM 42178</strain>
    </source>
</reference>
<feature type="compositionally biased region" description="Basic and acidic residues" evidence="1">
    <location>
        <begin position="101"/>
        <end position="113"/>
    </location>
</feature>
<feature type="region of interest" description="Disordered" evidence="1">
    <location>
        <begin position="83"/>
        <end position="115"/>
    </location>
</feature>
<keyword evidence="3" id="KW-1185">Reference proteome</keyword>
<evidence type="ECO:0000313" key="3">
    <source>
        <dbReference type="Proteomes" id="UP000567795"/>
    </source>
</evidence>
<gene>
    <name evidence="2" type="ORF">FHU37_002156</name>
</gene>
<dbReference type="Proteomes" id="UP000567795">
    <property type="component" value="Unassembled WGS sequence"/>
</dbReference>
<dbReference type="EMBL" id="JACBZD010000001">
    <property type="protein sequence ID" value="NYI05213.1"/>
    <property type="molecule type" value="Genomic_DNA"/>
</dbReference>
<feature type="compositionally biased region" description="Basic residues" evidence="1">
    <location>
        <begin position="29"/>
        <end position="38"/>
    </location>
</feature>
<evidence type="ECO:0000256" key="1">
    <source>
        <dbReference type="SAM" id="MobiDB-lite"/>
    </source>
</evidence>
<evidence type="ECO:0000313" key="2">
    <source>
        <dbReference type="EMBL" id="NYI05213.1"/>
    </source>
</evidence>